<dbReference type="PANTHER" id="PTHR43004">
    <property type="entry name" value="TRK SYSTEM POTASSIUM UPTAKE PROTEIN"/>
    <property type="match status" value="1"/>
</dbReference>
<gene>
    <name evidence="5" type="ORF">GCM10023165_49350</name>
</gene>
<dbReference type="EMBL" id="BAABGJ010000080">
    <property type="protein sequence ID" value="GAA4356368.1"/>
    <property type="molecule type" value="Genomic_DNA"/>
</dbReference>
<keyword evidence="6" id="KW-1185">Reference proteome</keyword>
<dbReference type="PANTHER" id="PTHR43004:SF19">
    <property type="entry name" value="BINDING MONOOXYGENASE, PUTATIVE (JCVI)-RELATED"/>
    <property type="match status" value="1"/>
</dbReference>
<evidence type="ECO:0000313" key="5">
    <source>
        <dbReference type="EMBL" id="GAA4356368.1"/>
    </source>
</evidence>
<keyword evidence="5" id="KW-0560">Oxidoreductase</keyword>
<keyword evidence="2" id="KW-0285">Flavoprotein</keyword>
<dbReference type="Pfam" id="PF01494">
    <property type="entry name" value="FAD_binding_3"/>
    <property type="match status" value="1"/>
</dbReference>
<protein>
    <submittedName>
        <fullName evidence="5">FAD-dependent monooxygenase</fullName>
    </submittedName>
</protein>
<evidence type="ECO:0000256" key="3">
    <source>
        <dbReference type="ARBA" id="ARBA00022827"/>
    </source>
</evidence>
<dbReference type="PRINTS" id="PR00420">
    <property type="entry name" value="RNGMNOXGNASE"/>
</dbReference>
<comment type="cofactor">
    <cofactor evidence="1">
        <name>FAD</name>
        <dbReference type="ChEBI" id="CHEBI:57692"/>
    </cofactor>
</comment>
<feature type="domain" description="FAD-binding" evidence="4">
    <location>
        <begin position="1"/>
        <end position="298"/>
    </location>
</feature>
<dbReference type="InterPro" id="IPR036188">
    <property type="entry name" value="FAD/NAD-bd_sf"/>
</dbReference>
<sequence>MEMFDHIGLAPRIDELRERCPGNRFHFRELTLDEQRTPTLDFGRLPGTQYNYYGKVNQNDLDRALRASLAANHALYPEYGVEYLDSVQDGDAVRVRLRHGGEEGTVEEVTVPWLVGTDGSRSSVRAGLGLAFEQREGASMSMSMVDARLEGFRGDRNWVNYYVSEKGFMLVTGLPGGKFRLYLAGELEKLLQDAPPQKAFQQGLDFFDTGARIAEMDWSSTWEIRKIVGETYSKGRVILCGDATHVHSPAGGQGMNACMQDAFNLGWKLALLIQRRAQPGVLESYGAERRPIAQQVTAGADRMHQILFNASIPVAERFKLTQDPAWHDEAILRISALSHNYRGVDGTLGSVELPASAPLPGDRAPDCVLSEQPPRMRLYDALRHPGFTLLVVPESSEQVYAAYAECASQLRRAFGHLVRTLLVTPVRVPGIDPDELLLDPLQQVQATYGGAANQLILVRPDLYIGFRGTLGETLGLQAYVGKWVPAARLGP</sequence>
<dbReference type="Gene3D" id="3.30.70.2450">
    <property type="match status" value="1"/>
</dbReference>
<dbReference type="InterPro" id="IPR002938">
    <property type="entry name" value="FAD-bd"/>
</dbReference>
<evidence type="ECO:0000256" key="2">
    <source>
        <dbReference type="ARBA" id="ARBA00022630"/>
    </source>
</evidence>
<dbReference type="Pfam" id="PF21274">
    <property type="entry name" value="Rng_hyd_C"/>
    <property type="match status" value="1"/>
</dbReference>
<evidence type="ECO:0000313" key="6">
    <source>
        <dbReference type="Proteomes" id="UP001500975"/>
    </source>
</evidence>
<proteinExistence type="predicted"/>
<evidence type="ECO:0000256" key="1">
    <source>
        <dbReference type="ARBA" id="ARBA00001974"/>
    </source>
</evidence>
<name>A0ABP8IDJ9_9BURK</name>
<evidence type="ECO:0000259" key="4">
    <source>
        <dbReference type="Pfam" id="PF01494"/>
    </source>
</evidence>
<comment type="caution">
    <text evidence="5">The sequence shown here is derived from an EMBL/GenBank/DDBJ whole genome shotgun (WGS) entry which is preliminary data.</text>
</comment>
<reference evidence="6" key="1">
    <citation type="journal article" date="2019" name="Int. J. Syst. Evol. Microbiol.">
        <title>The Global Catalogue of Microorganisms (GCM) 10K type strain sequencing project: providing services to taxonomists for standard genome sequencing and annotation.</title>
        <authorList>
            <consortium name="The Broad Institute Genomics Platform"/>
            <consortium name="The Broad Institute Genome Sequencing Center for Infectious Disease"/>
            <person name="Wu L."/>
            <person name="Ma J."/>
        </authorList>
    </citation>
    <scope>NUCLEOTIDE SEQUENCE [LARGE SCALE GENOMIC DNA]</scope>
    <source>
        <strain evidence="6">JCM 17804</strain>
    </source>
</reference>
<keyword evidence="5" id="KW-0503">Monooxygenase</keyword>
<keyword evidence="3" id="KW-0274">FAD</keyword>
<accession>A0ABP8IDJ9</accession>
<dbReference type="SUPFAM" id="SSF51905">
    <property type="entry name" value="FAD/NAD(P)-binding domain"/>
    <property type="match status" value="1"/>
</dbReference>
<dbReference type="Proteomes" id="UP001500975">
    <property type="component" value="Unassembled WGS sequence"/>
</dbReference>
<dbReference type="Gene3D" id="3.40.30.120">
    <property type="match status" value="1"/>
</dbReference>
<dbReference type="InterPro" id="IPR050641">
    <property type="entry name" value="RIFMO-like"/>
</dbReference>
<organism evidence="5 6">
    <name type="scientific">Variovorax defluvii</name>
    <dbReference type="NCBI Taxonomy" id="913761"/>
    <lineage>
        <taxon>Bacteria</taxon>
        <taxon>Pseudomonadati</taxon>
        <taxon>Pseudomonadota</taxon>
        <taxon>Betaproteobacteria</taxon>
        <taxon>Burkholderiales</taxon>
        <taxon>Comamonadaceae</taxon>
        <taxon>Variovorax</taxon>
    </lineage>
</organism>
<dbReference type="GO" id="GO:0004497">
    <property type="term" value="F:monooxygenase activity"/>
    <property type="evidence" value="ECO:0007669"/>
    <property type="project" value="UniProtKB-KW"/>
</dbReference>
<dbReference type="Gene3D" id="3.50.50.60">
    <property type="entry name" value="FAD/NAD(P)-binding domain"/>
    <property type="match status" value="1"/>
</dbReference>